<evidence type="ECO:0000256" key="7">
    <source>
        <dbReference type="ARBA" id="ARBA00022982"/>
    </source>
</evidence>
<keyword evidence="15" id="KW-1185">Reference proteome</keyword>
<feature type="transmembrane region" description="Helical" evidence="12">
    <location>
        <begin position="103"/>
        <end position="124"/>
    </location>
</feature>
<dbReference type="OrthoDB" id="7280471at2"/>
<dbReference type="PANTHER" id="PTHR30529:SF1">
    <property type="entry name" value="CYTOCHROME B561 HOMOLOG 2"/>
    <property type="match status" value="1"/>
</dbReference>
<dbReference type="EMBL" id="CP001618">
    <property type="protein sequence ID" value="ACQ81922.1"/>
    <property type="molecule type" value="Genomic_DNA"/>
</dbReference>
<evidence type="ECO:0000256" key="6">
    <source>
        <dbReference type="ARBA" id="ARBA00022723"/>
    </source>
</evidence>
<dbReference type="HOGENOM" id="CLU_095321_2_0_11"/>
<comment type="subcellular location">
    <subcellularLocation>
        <location evidence="1">Cell membrane</location>
        <topology evidence="1">Multi-pass membrane protein</topology>
    </subcellularLocation>
</comment>
<gene>
    <name evidence="14" type="ordered locus">Bcav_3680</name>
</gene>
<feature type="domain" description="Cytochrome b561 bacterial/Ni-hydrogenase" evidence="13">
    <location>
        <begin position="10"/>
        <end position="177"/>
    </location>
</feature>
<dbReference type="Proteomes" id="UP000007962">
    <property type="component" value="Chromosome"/>
</dbReference>
<evidence type="ECO:0000256" key="12">
    <source>
        <dbReference type="SAM" id="Phobius"/>
    </source>
</evidence>
<feature type="transmembrane region" description="Helical" evidence="12">
    <location>
        <begin position="12"/>
        <end position="35"/>
    </location>
</feature>
<accession>C5C3L3</accession>
<dbReference type="GO" id="GO:0020037">
    <property type="term" value="F:heme binding"/>
    <property type="evidence" value="ECO:0007669"/>
    <property type="project" value="TreeGrafter"/>
</dbReference>
<evidence type="ECO:0000256" key="1">
    <source>
        <dbReference type="ARBA" id="ARBA00004651"/>
    </source>
</evidence>
<keyword evidence="9" id="KW-0408">Iron</keyword>
<dbReference type="PANTHER" id="PTHR30529">
    <property type="entry name" value="CYTOCHROME B561"/>
    <property type="match status" value="1"/>
</dbReference>
<dbReference type="RefSeq" id="WP_015884159.1">
    <property type="nucleotide sequence ID" value="NC_012669.1"/>
</dbReference>
<keyword evidence="6" id="KW-0479">Metal-binding</keyword>
<keyword evidence="10 12" id="KW-0472">Membrane</keyword>
<evidence type="ECO:0000256" key="9">
    <source>
        <dbReference type="ARBA" id="ARBA00023004"/>
    </source>
</evidence>
<dbReference type="SUPFAM" id="SSF81342">
    <property type="entry name" value="Transmembrane di-heme cytochromes"/>
    <property type="match status" value="1"/>
</dbReference>
<dbReference type="GO" id="GO:0046872">
    <property type="term" value="F:metal ion binding"/>
    <property type="evidence" value="ECO:0007669"/>
    <property type="project" value="UniProtKB-KW"/>
</dbReference>
<keyword evidence="8 12" id="KW-1133">Transmembrane helix</keyword>
<evidence type="ECO:0000256" key="5">
    <source>
        <dbReference type="ARBA" id="ARBA00022692"/>
    </source>
</evidence>
<dbReference type="AlphaFoldDB" id="C5C3L3"/>
<dbReference type="GO" id="GO:0005886">
    <property type="term" value="C:plasma membrane"/>
    <property type="evidence" value="ECO:0007669"/>
    <property type="project" value="UniProtKB-SubCell"/>
</dbReference>
<dbReference type="InterPro" id="IPR011577">
    <property type="entry name" value="Cyt_b561_bac/Ni-Hgenase"/>
</dbReference>
<comment type="similarity">
    <text evidence="11">Belongs to the cytochrome b561 family.</text>
</comment>
<dbReference type="STRING" id="471853.Bcav_3680"/>
<dbReference type="eggNOG" id="COG3038">
    <property type="taxonomic scope" value="Bacteria"/>
</dbReference>
<keyword evidence="5 12" id="KW-0812">Transmembrane</keyword>
<keyword evidence="3" id="KW-1003">Cell membrane</keyword>
<evidence type="ECO:0000256" key="10">
    <source>
        <dbReference type="ARBA" id="ARBA00023136"/>
    </source>
</evidence>
<dbReference type="GO" id="GO:0022904">
    <property type="term" value="P:respiratory electron transport chain"/>
    <property type="evidence" value="ECO:0007669"/>
    <property type="project" value="InterPro"/>
</dbReference>
<protein>
    <submittedName>
        <fullName evidence="14">Cytochrome B561</fullName>
    </submittedName>
</protein>
<evidence type="ECO:0000256" key="2">
    <source>
        <dbReference type="ARBA" id="ARBA00022448"/>
    </source>
</evidence>
<reference evidence="14 15" key="1">
    <citation type="journal article" date="2009" name="Stand. Genomic Sci.">
        <title>Complete genome sequence of Beutenbergia cavernae type strain (HKI 0122).</title>
        <authorList>
            <person name="Land M."/>
            <person name="Pukall R."/>
            <person name="Abt B."/>
            <person name="Goker M."/>
            <person name="Rohde M."/>
            <person name="Glavina Del Rio T."/>
            <person name="Tice H."/>
            <person name="Copeland A."/>
            <person name="Cheng J.F."/>
            <person name="Lucas S."/>
            <person name="Chen F."/>
            <person name="Nolan M."/>
            <person name="Bruce D."/>
            <person name="Goodwin L."/>
            <person name="Pitluck S."/>
            <person name="Ivanova N."/>
            <person name="Mavromatis K."/>
            <person name="Ovchinnikova G."/>
            <person name="Pati A."/>
            <person name="Chen A."/>
            <person name="Palaniappan K."/>
            <person name="Hauser L."/>
            <person name="Chang Y.J."/>
            <person name="Jefferies C.C."/>
            <person name="Saunders E."/>
            <person name="Brettin T."/>
            <person name="Detter J.C."/>
            <person name="Han C."/>
            <person name="Chain P."/>
            <person name="Bristow J."/>
            <person name="Eisen J.A."/>
            <person name="Markowitz V."/>
            <person name="Hugenholtz P."/>
            <person name="Kyrpides N.C."/>
            <person name="Klenk H.P."/>
            <person name="Lapidus A."/>
        </authorList>
    </citation>
    <scope>NUCLEOTIDE SEQUENCE [LARGE SCALE GENOMIC DNA]</scope>
    <source>
        <strain evidence="15">ATCC BAA-8 / DSM 12333 / NBRC 16432</strain>
    </source>
</reference>
<evidence type="ECO:0000256" key="3">
    <source>
        <dbReference type="ARBA" id="ARBA00022475"/>
    </source>
</evidence>
<dbReference type="InterPro" id="IPR016174">
    <property type="entry name" value="Di-haem_cyt_TM"/>
</dbReference>
<evidence type="ECO:0000256" key="4">
    <source>
        <dbReference type="ARBA" id="ARBA00022617"/>
    </source>
</evidence>
<evidence type="ECO:0000256" key="8">
    <source>
        <dbReference type="ARBA" id="ARBA00022989"/>
    </source>
</evidence>
<organism evidence="14 15">
    <name type="scientific">Beutenbergia cavernae (strain ATCC BAA-8 / DSM 12333 / CCUG 43141 / JCM 11478 / NBRC 16432 / NCIMB 13614 / HKI 0122)</name>
    <dbReference type="NCBI Taxonomy" id="471853"/>
    <lineage>
        <taxon>Bacteria</taxon>
        <taxon>Bacillati</taxon>
        <taxon>Actinomycetota</taxon>
        <taxon>Actinomycetes</taxon>
        <taxon>Micrococcales</taxon>
        <taxon>Beutenbergiaceae</taxon>
        <taxon>Beutenbergia</taxon>
    </lineage>
</organism>
<evidence type="ECO:0000256" key="11">
    <source>
        <dbReference type="ARBA" id="ARBA00037975"/>
    </source>
</evidence>
<keyword evidence="7" id="KW-0249">Electron transport</keyword>
<evidence type="ECO:0000313" key="15">
    <source>
        <dbReference type="Proteomes" id="UP000007962"/>
    </source>
</evidence>
<keyword evidence="4" id="KW-0349">Heme</keyword>
<dbReference type="InterPro" id="IPR052168">
    <property type="entry name" value="Cytochrome_b561_oxidase"/>
</dbReference>
<dbReference type="GO" id="GO:0009055">
    <property type="term" value="F:electron transfer activity"/>
    <property type="evidence" value="ECO:0007669"/>
    <property type="project" value="InterPro"/>
</dbReference>
<dbReference type="KEGG" id="bcv:Bcav_3680"/>
<evidence type="ECO:0000259" key="13">
    <source>
        <dbReference type="Pfam" id="PF01292"/>
    </source>
</evidence>
<sequence>MPLRNGPGGYGVVTKVLHWVTVVALVVQFLLGYGIEAASELLTGTDDSDHDEAAVFVHGWLGGGILVLTALRLVWRTTTPLPPWSDRLTSADRKVESWIERALYVLLCWIPLSGMALLLASGEVRDVAEDGEWVPPLDLVDDDVLLGLHVAGHVLFYVALAIHVGLAVRRRTLSRMW</sequence>
<feature type="transmembrane region" description="Helical" evidence="12">
    <location>
        <begin position="144"/>
        <end position="168"/>
    </location>
</feature>
<keyword evidence="2" id="KW-0813">Transport</keyword>
<evidence type="ECO:0000313" key="14">
    <source>
        <dbReference type="EMBL" id="ACQ81922.1"/>
    </source>
</evidence>
<dbReference type="Pfam" id="PF01292">
    <property type="entry name" value="Ni_hydr_CYTB"/>
    <property type="match status" value="1"/>
</dbReference>
<feature type="transmembrane region" description="Helical" evidence="12">
    <location>
        <begin position="55"/>
        <end position="75"/>
    </location>
</feature>
<dbReference type="Gene3D" id="1.20.950.20">
    <property type="entry name" value="Transmembrane di-heme cytochromes, Chain C"/>
    <property type="match status" value="1"/>
</dbReference>
<name>C5C3L3_BEUC1</name>
<proteinExistence type="inferred from homology"/>